<feature type="compositionally biased region" description="Low complexity" evidence="1">
    <location>
        <begin position="33"/>
        <end position="61"/>
    </location>
</feature>
<dbReference type="Proteomes" id="UP001222027">
    <property type="component" value="Unassembled WGS sequence"/>
</dbReference>
<evidence type="ECO:0000256" key="1">
    <source>
        <dbReference type="SAM" id="MobiDB-lite"/>
    </source>
</evidence>
<protein>
    <submittedName>
        <fullName evidence="2">Uncharacterized protein</fullName>
    </submittedName>
</protein>
<accession>A0AAV8PDA1</accession>
<feature type="region of interest" description="Disordered" evidence="1">
    <location>
        <begin position="30"/>
        <end position="77"/>
    </location>
</feature>
<evidence type="ECO:0000313" key="3">
    <source>
        <dbReference type="Proteomes" id="UP001222027"/>
    </source>
</evidence>
<sequence length="77" mass="7911">MSLLLVGDHWKWMPSFPSYQFKAAFAAGRRSDSAAPTSAPATGTAPTLRTTSPAAPAASRAATKKDSAAAVGFQDGK</sequence>
<keyword evidence="3" id="KW-1185">Reference proteome</keyword>
<dbReference type="EMBL" id="JAQQAF010000006">
    <property type="protein sequence ID" value="KAJ8480201.1"/>
    <property type="molecule type" value="Genomic_DNA"/>
</dbReference>
<evidence type="ECO:0000313" key="2">
    <source>
        <dbReference type="EMBL" id="KAJ8480201.1"/>
    </source>
</evidence>
<gene>
    <name evidence="2" type="ORF">OPV22_023928</name>
</gene>
<name>A0AAV8PDA1_ENSVE</name>
<proteinExistence type="predicted"/>
<comment type="caution">
    <text evidence="2">The sequence shown here is derived from an EMBL/GenBank/DDBJ whole genome shotgun (WGS) entry which is preliminary data.</text>
</comment>
<organism evidence="2 3">
    <name type="scientific">Ensete ventricosum</name>
    <name type="common">Abyssinian banana</name>
    <name type="synonym">Musa ensete</name>
    <dbReference type="NCBI Taxonomy" id="4639"/>
    <lineage>
        <taxon>Eukaryota</taxon>
        <taxon>Viridiplantae</taxon>
        <taxon>Streptophyta</taxon>
        <taxon>Embryophyta</taxon>
        <taxon>Tracheophyta</taxon>
        <taxon>Spermatophyta</taxon>
        <taxon>Magnoliopsida</taxon>
        <taxon>Liliopsida</taxon>
        <taxon>Zingiberales</taxon>
        <taxon>Musaceae</taxon>
        <taxon>Ensete</taxon>
    </lineage>
</organism>
<reference evidence="2 3" key="1">
    <citation type="submission" date="2022-12" db="EMBL/GenBank/DDBJ databases">
        <title>Chromosome-scale assembly of the Ensete ventricosum genome.</title>
        <authorList>
            <person name="Dussert Y."/>
            <person name="Stocks J."/>
            <person name="Wendawek A."/>
            <person name="Woldeyes F."/>
            <person name="Nichols R.A."/>
            <person name="Borrell J.S."/>
        </authorList>
    </citation>
    <scope>NUCLEOTIDE SEQUENCE [LARGE SCALE GENOMIC DNA]</scope>
    <source>
        <strain evidence="3">cv. Maze</strain>
        <tissue evidence="2">Seeds</tissue>
    </source>
</reference>
<dbReference type="AlphaFoldDB" id="A0AAV8PDA1"/>